<gene>
    <name evidence="1" type="ORF">TASK_LOCUS1407</name>
</gene>
<dbReference type="InterPro" id="IPR036383">
    <property type="entry name" value="TSP1_rpt_sf"/>
</dbReference>
<proteinExistence type="predicted"/>
<name>A0A0R3VVJ2_TAEAS</name>
<dbReference type="STRING" id="60517.A0A0R3VVJ2"/>
<dbReference type="Proteomes" id="UP000282613">
    <property type="component" value="Unassembled WGS sequence"/>
</dbReference>
<sequence>MHNKHIAEHVTPRQLEDYLNYEVSPQRWQLSAAGSLAWWLASAKPQACTDNCISVGRGTYGGHLACMLGGVEIPSHHCEQMTKPDISCENSFCQAKWNVSEWSKCSVSCGGTGYQYREQKCVWQHSGQSAGSACYDAKIEAPAAVKQCYTKPCKTREFLPSLLVSWLNCFRRNPHNLYACL</sequence>
<dbReference type="Gene3D" id="2.20.100.10">
    <property type="entry name" value="Thrombospondin type-1 (TSP1) repeat"/>
    <property type="match status" value="1"/>
</dbReference>
<evidence type="ECO:0000313" key="1">
    <source>
        <dbReference type="EMBL" id="VDK23000.1"/>
    </source>
</evidence>
<dbReference type="InterPro" id="IPR000884">
    <property type="entry name" value="TSP1_rpt"/>
</dbReference>
<evidence type="ECO:0000313" key="3">
    <source>
        <dbReference type="WBParaSite" id="TASK_0000140601-mRNA-1"/>
    </source>
</evidence>
<protein>
    <submittedName>
        <fullName evidence="3">PLAC domain-containing protein</fullName>
    </submittedName>
</protein>
<keyword evidence="2" id="KW-1185">Reference proteome</keyword>
<organism evidence="3">
    <name type="scientific">Taenia asiatica</name>
    <name type="common">Asian tapeworm</name>
    <dbReference type="NCBI Taxonomy" id="60517"/>
    <lineage>
        <taxon>Eukaryota</taxon>
        <taxon>Metazoa</taxon>
        <taxon>Spiralia</taxon>
        <taxon>Lophotrochozoa</taxon>
        <taxon>Platyhelminthes</taxon>
        <taxon>Cestoda</taxon>
        <taxon>Eucestoda</taxon>
        <taxon>Cyclophyllidea</taxon>
        <taxon>Taeniidae</taxon>
        <taxon>Taenia</taxon>
    </lineage>
</organism>
<dbReference type="SUPFAM" id="SSF82895">
    <property type="entry name" value="TSP-1 type 1 repeat"/>
    <property type="match status" value="1"/>
</dbReference>
<dbReference type="WBParaSite" id="TASK_0000140601-mRNA-1">
    <property type="protein sequence ID" value="TASK_0000140601-mRNA-1"/>
    <property type="gene ID" value="TASK_0000140601"/>
</dbReference>
<reference evidence="1 2" key="2">
    <citation type="submission" date="2018-11" db="EMBL/GenBank/DDBJ databases">
        <authorList>
            <consortium name="Pathogen Informatics"/>
        </authorList>
    </citation>
    <scope>NUCLEOTIDE SEQUENCE [LARGE SCALE GENOMIC DNA]</scope>
</reference>
<dbReference type="EMBL" id="UYRS01000352">
    <property type="protein sequence ID" value="VDK23000.1"/>
    <property type="molecule type" value="Genomic_DNA"/>
</dbReference>
<evidence type="ECO:0000313" key="2">
    <source>
        <dbReference type="Proteomes" id="UP000282613"/>
    </source>
</evidence>
<dbReference type="Pfam" id="PF19030">
    <property type="entry name" value="TSP1_ADAMTS"/>
    <property type="match status" value="1"/>
</dbReference>
<accession>A0A0R3VVJ2</accession>
<dbReference type="PROSITE" id="PS50092">
    <property type="entry name" value="TSP1"/>
    <property type="match status" value="1"/>
</dbReference>
<reference evidence="3" key="1">
    <citation type="submission" date="2017-02" db="UniProtKB">
        <authorList>
            <consortium name="WormBaseParasite"/>
        </authorList>
    </citation>
    <scope>IDENTIFICATION</scope>
</reference>
<dbReference type="OrthoDB" id="5950222at2759"/>
<dbReference type="AlphaFoldDB" id="A0A0R3VVJ2"/>